<comment type="caution">
    <text evidence="1">The sequence shown here is derived from an EMBL/GenBank/DDBJ whole genome shotgun (WGS) entry which is preliminary data.</text>
</comment>
<sequence>MIAELSRNDRSASSLDVVLKKKKDIPAPPTADIHAISQILPPPSSPKEYLYVQYGGQTYGFDVDFASVETVFTKLHSIAFVNQMYS</sequence>
<reference evidence="1 2" key="1">
    <citation type="journal article" date="2023" name="G3 (Bethesda)">
        <title>A chromosome-length genome assembly and annotation of blackberry (Rubus argutus, cv. 'Hillquist').</title>
        <authorList>
            <person name="Bruna T."/>
            <person name="Aryal R."/>
            <person name="Dudchenko O."/>
            <person name="Sargent D.J."/>
            <person name="Mead D."/>
            <person name="Buti M."/>
            <person name="Cavallini A."/>
            <person name="Hytonen T."/>
            <person name="Andres J."/>
            <person name="Pham M."/>
            <person name="Weisz D."/>
            <person name="Mascagni F."/>
            <person name="Usai G."/>
            <person name="Natali L."/>
            <person name="Bassil N."/>
            <person name="Fernandez G.E."/>
            <person name="Lomsadze A."/>
            <person name="Armour M."/>
            <person name="Olukolu B."/>
            <person name="Poorten T."/>
            <person name="Britton C."/>
            <person name="Davik J."/>
            <person name="Ashrafi H."/>
            <person name="Aiden E.L."/>
            <person name="Borodovsky M."/>
            <person name="Worthington M."/>
        </authorList>
    </citation>
    <scope>NUCLEOTIDE SEQUENCE [LARGE SCALE GENOMIC DNA]</scope>
    <source>
        <strain evidence="1">PI 553951</strain>
    </source>
</reference>
<gene>
    <name evidence="1" type="ORF">M0R45_014258</name>
</gene>
<keyword evidence="2" id="KW-1185">Reference proteome</keyword>
<dbReference type="Proteomes" id="UP001457282">
    <property type="component" value="Unassembled WGS sequence"/>
</dbReference>
<evidence type="ECO:0000313" key="1">
    <source>
        <dbReference type="EMBL" id="KAK9937472.1"/>
    </source>
</evidence>
<dbReference type="EMBL" id="JBEDUW010000003">
    <property type="protein sequence ID" value="KAK9937472.1"/>
    <property type="molecule type" value="Genomic_DNA"/>
</dbReference>
<accession>A0AAW1XPF9</accession>
<name>A0AAW1XPF9_RUBAR</name>
<organism evidence="1 2">
    <name type="scientific">Rubus argutus</name>
    <name type="common">Southern blackberry</name>
    <dbReference type="NCBI Taxonomy" id="59490"/>
    <lineage>
        <taxon>Eukaryota</taxon>
        <taxon>Viridiplantae</taxon>
        <taxon>Streptophyta</taxon>
        <taxon>Embryophyta</taxon>
        <taxon>Tracheophyta</taxon>
        <taxon>Spermatophyta</taxon>
        <taxon>Magnoliopsida</taxon>
        <taxon>eudicotyledons</taxon>
        <taxon>Gunneridae</taxon>
        <taxon>Pentapetalae</taxon>
        <taxon>rosids</taxon>
        <taxon>fabids</taxon>
        <taxon>Rosales</taxon>
        <taxon>Rosaceae</taxon>
        <taxon>Rosoideae</taxon>
        <taxon>Rosoideae incertae sedis</taxon>
        <taxon>Rubus</taxon>
    </lineage>
</organism>
<evidence type="ECO:0000313" key="2">
    <source>
        <dbReference type="Proteomes" id="UP001457282"/>
    </source>
</evidence>
<proteinExistence type="predicted"/>
<dbReference type="AlphaFoldDB" id="A0AAW1XPF9"/>
<protein>
    <submittedName>
        <fullName evidence="1">Uncharacterized protein</fullName>
    </submittedName>
</protein>